<evidence type="ECO:0000313" key="3">
    <source>
        <dbReference type="EnsemblPlants" id="Kaladp0070s0094.1.v1.1"/>
    </source>
</evidence>
<dbReference type="Pfam" id="PF14309">
    <property type="entry name" value="DUF4378"/>
    <property type="match status" value="1"/>
</dbReference>
<keyword evidence="4" id="KW-1185">Reference proteome</keyword>
<dbReference type="Gramene" id="Kaladp0070s0094.1.v1.1">
    <property type="protein sequence ID" value="Kaladp0070s0094.1.v1.1"/>
    <property type="gene ID" value="Kaladp0070s0094.v1.1"/>
</dbReference>
<dbReference type="PANTHER" id="PTHR47071">
    <property type="entry name" value="PROTEIN TRM32"/>
    <property type="match status" value="1"/>
</dbReference>
<evidence type="ECO:0000256" key="1">
    <source>
        <dbReference type="SAM" id="MobiDB-lite"/>
    </source>
</evidence>
<protein>
    <recommendedName>
        <fullName evidence="2">DUF4378 domain-containing protein</fullName>
    </recommendedName>
</protein>
<accession>A0A7N0UJT2</accession>
<sequence length="560" mass="62092">MGRRLNRNDSALCFDRYYRGCIWGLLPLHLHSFKKLVPQARRHSKYDTDEKPLKGFEEGGGRSEGKGPDRPRLQRTYSIHHLEPSSRYLDSLRSDPKHAIAVSKIADASEPEACVDLSDSSDQDASDHDAADESESSYEDFFDAFKIDKKLFIENTQKSDAEDPESMKSNRVVSLRRSGSFPLVNRSGRLTPSKLENKLADAWPSSSSSSSSFSSSSSSLSMLARSRSMDCKTRVGELEDLLAVERWKSSQSGDYASDVSRYKLSRTRRSRSLNSGSLEKYSQLFETSFGRDVKLGVSKSLRLSDEGGAGFNLAELKYLKKTRSVQEARWIEPSDCVEFSVVSEDEAATADPTMSDVSGVVGGASAAELNSSYSESGCVEDRDENESSGFRPSLELLIESEAAQTHLGAHSDSLLNSDSERTTAAKWNDSVRSTYLQASLKLTELELKNDLDHQLLSDLVNEALLGPYSGSDAYWLASLCSDRLKHPLPSSDHHVFKKVESTLQKLESFSLKASNTLDSLLAFDLAGDRSWMSLQADAESLSLALDEIIFDELMDELIYE</sequence>
<feature type="region of interest" description="Disordered" evidence="1">
    <location>
        <begin position="42"/>
        <end position="73"/>
    </location>
</feature>
<dbReference type="OMA" id="QEARWIE"/>
<feature type="region of interest" description="Disordered" evidence="1">
    <location>
        <begin position="111"/>
        <end position="137"/>
    </location>
</feature>
<dbReference type="AlphaFoldDB" id="A0A7N0UJT2"/>
<dbReference type="PANTHER" id="PTHR47071:SF9">
    <property type="entry name" value="TRM32-LIKE PROTEIN (DUF3741)"/>
    <property type="match status" value="1"/>
</dbReference>
<dbReference type="InterPro" id="IPR025486">
    <property type="entry name" value="DUF4378"/>
</dbReference>
<evidence type="ECO:0000259" key="2">
    <source>
        <dbReference type="Pfam" id="PF14309"/>
    </source>
</evidence>
<proteinExistence type="predicted"/>
<reference evidence="3" key="1">
    <citation type="submission" date="2021-01" db="UniProtKB">
        <authorList>
            <consortium name="EnsemblPlants"/>
        </authorList>
    </citation>
    <scope>IDENTIFICATION</scope>
</reference>
<dbReference type="InterPro" id="IPR044257">
    <property type="entry name" value="TRM32-like"/>
</dbReference>
<feature type="domain" description="DUF4378" evidence="2">
    <location>
        <begin position="446"/>
        <end position="556"/>
    </location>
</feature>
<feature type="compositionally biased region" description="Basic and acidic residues" evidence="1">
    <location>
        <begin position="45"/>
        <end position="72"/>
    </location>
</feature>
<dbReference type="EnsemblPlants" id="Kaladp0070s0094.1.v1.1">
    <property type="protein sequence ID" value="Kaladp0070s0094.1.v1.1"/>
    <property type="gene ID" value="Kaladp0070s0094.v1.1"/>
</dbReference>
<dbReference type="Proteomes" id="UP000594263">
    <property type="component" value="Unplaced"/>
</dbReference>
<evidence type="ECO:0000313" key="4">
    <source>
        <dbReference type="Proteomes" id="UP000594263"/>
    </source>
</evidence>
<name>A0A7N0UJT2_KALFE</name>
<organism evidence="3 4">
    <name type="scientific">Kalanchoe fedtschenkoi</name>
    <name type="common">Lavender scallops</name>
    <name type="synonym">South American air plant</name>
    <dbReference type="NCBI Taxonomy" id="63787"/>
    <lineage>
        <taxon>Eukaryota</taxon>
        <taxon>Viridiplantae</taxon>
        <taxon>Streptophyta</taxon>
        <taxon>Embryophyta</taxon>
        <taxon>Tracheophyta</taxon>
        <taxon>Spermatophyta</taxon>
        <taxon>Magnoliopsida</taxon>
        <taxon>eudicotyledons</taxon>
        <taxon>Gunneridae</taxon>
        <taxon>Pentapetalae</taxon>
        <taxon>Saxifragales</taxon>
        <taxon>Crassulaceae</taxon>
        <taxon>Kalanchoe</taxon>
    </lineage>
</organism>